<keyword evidence="2 4" id="KW-0560">Oxidoreductase</keyword>
<proteinExistence type="predicted"/>
<evidence type="ECO:0000259" key="3">
    <source>
        <dbReference type="Pfam" id="PF08240"/>
    </source>
</evidence>
<evidence type="ECO:0000313" key="5">
    <source>
        <dbReference type="Proteomes" id="UP000010296"/>
    </source>
</evidence>
<protein>
    <submittedName>
        <fullName evidence="4">GroES-like protein</fullName>
        <ecNumber evidence="4">1.6.5.5</ecNumber>
    </submittedName>
</protein>
<reference evidence="4 5" key="1">
    <citation type="submission" date="2010-12" db="EMBL/GenBank/DDBJ databases">
        <authorList>
            <person name="Muzny D."/>
            <person name="Qin X."/>
            <person name="Deng J."/>
            <person name="Jiang H."/>
            <person name="Liu Y."/>
            <person name="Qu J."/>
            <person name="Song X.-Z."/>
            <person name="Zhang L."/>
            <person name="Thornton R."/>
            <person name="Coyle M."/>
            <person name="Francisco L."/>
            <person name="Jackson L."/>
            <person name="Javaid M."/>
            <person name="Korchina V."/>
            <person name="Kovar C."/>
            <person name="Mata R."/>
            <person name="Mathew T."/>
            <person name="Ngo R."/>
            <person name="Nguyen L."/>
            <person name="Nguyen N."/>
            <person name="Okwuonu G."/>
            <person name="Ongeri F."/>
            <person name="Pham C."/>
            <person name="Simmons D."/>
            <person name="Wilczek-Boney K."/>
            <person name="Hale W."/>
            <person name="Jakkamsetti A."/>
            <person name="Pham P."/>
            <person name="Ruth R."/>
            <person name="San Lucas F."/>
            <person name="Warren J."/>
            <person name="Zhang J."/>
            <person name="Zhao Z."/>
            <person name="Zhou C."/>
            <person name="Zhu D."/>
            <person name="Lee S."/>
            <person name="Bess C."/>
            <person name="Blankenburg K."/>
            <person name="Forbes L."/>
            <person name="Fu Q."/>
            <person name="Gubbala S."/>
            <person name="Hirani K."/>
            <person name="Jayaseelan J.C."/>
            <person name="Lara F."/>
            <person name="Munidasa M."/>
            <person name="Palculict T."/>
            <person name="Patil S."/>
            <person name="Pu L.-L."/>
            <person name="Saada N."/>
            <person name="Tang L."/>
            <person name="Weissenberger G."/>
            <person name="Zhu Y."/>
            <person name="Hemphill L."/>
            <person name="Shang Y."/>
            <person name="Youmans B."/>
            <person name="Ayvaz T."/>
            <person name="Ross M."/>
            <person name="Santibanez J."/>
            <person name="Aqrawi P."/>
            <person name="Gross S."/>
            <person name="Joshi V."/>
            <person name="Fowler G."/>
            <person name="Nazareth L."/>
            <person name="Reid J."/>
            <person name="Worley K."/>
            <person name="Petrosino J."/>
            <person name="Highlander S."/>
            <person name="Gibbs R."/>
        </authorList>
    </citation>
    <scope>NUCLEOTIDE SEQUENCE [LARGE SCALE GENOMIC DNA]</scope>
    <source>
        <strain evidence="5">DSM 15952 / CCUG 50447 / LMG 22039 / TP 1.5</strain>
    </source>
</reference>
<dbReference type="EMBL" id="AEPV01000003">
    <property type="protein sequence ID" value="EFU75083.1"/>
    <property type="molecule type" value="Genomic_DNA"/>
</dbReference>
<dbReference type="InterPro" id="IPR013154">
    <property type="entry name" value="ADH-like_N"/>
</dbReference>
<dbReference type="eggNOG" id="COG0604">
    <property type="taxonomic scope" value="Bacteria"/>
</dbReference>
<dbReference type="Proteomes" id="UP000010296">
    <property type="component" value="Unassembled WGS sequence"/>
</dbReference>
<gene>
    <name evidence="4" type="primary">qor</name>
    <name evidence="4" type="ORF">HMPREF9088_0131</name>
</gene>
<dbReference type="InterPro" id="IPR051034">
    <property type="entry name" value="Mito_Enoyl-ACP_Reductase"/>
</dbReference>
<dbReference type="PANTHER" id="PTHR43981">
    <property type="entry name" value="ENOYL-[ACYL-CARRIER-PROTEIN] REDUCTASE, MITOCHONDRIAL"/>
    <property type="match status" value="1"/>
</dbReference>
<dbReference type="Gene3D" id="3.90.180.10">
    <property type="entry name" value="Medium-chain alcohol dehydrogenases, catalytic domain"/>
    <property type="match status" value="1"/>
</dbReference>
<evidence type="ECO:0000256" key="2">
    <source>
        <dbReference type="ARBA" id="ARBA00023002"/>
    </source>
</evidence>
<dbReference type="GeneID" id="302706888"/>
<dbReference type="AlphaFoldDB" id="E6LCP1"/>
<dbReference type="GO" id="GO:0006631">
    <property type="term" value="P:fatty acid metabolic process"/>
    <property type="evidence" value="ECO:0007669"/>
    <property type="project" value="TreeGrafter"/>
</dbReference>
<keyword evidence="5" id="KW-1185">Reference proteome</keyword>
<dbReference type="Pfam" id="PF08240">
    <property type="entry name" value="ADH_N"/>
    <property type="match status" value="1"/>
</dbReference>
<evidence type="ECO:0000256" key="1">
    <source>
        <dbReference type="ARBA" id="ARBA00022857"/>
    </source>
</evidence>
<dbReference type="Gene3D" id="3.40.50.720">
    <property type="entry name" value="NAD(P)-binding Rossmann-like Domain"/>
    <property type="match status" value="1"/>
</dbReference>
<keyword evidence="1" id="KW-0521">NADP</keyword>
<dbReference type="PANTHER" id="PTHR43981:SF2">
    <property type="entry name" value="ENOYL-[ACYL-CARRIER-PROTEIN] REDUCTASE, MITOCHONDRIAL"/>
    <property type="match status" value="1"/>
</dbReference>
<dbReference type="GO" id="GO:0003960">
    <property type="term" value="F:quinone reductase (NADPH) activity"/>
    <property type="evidence" value="ECO:0007669"/>
    <property type="project" value="UniProtKB-EC"/>
</dbReference>
<dbReference type="InterPro" id="IPR011032">
    <property type="entry name" value="GroES-like_sf"/>
</dbReference>
<dbReference type="RefSeq" id="WP_007207152.1">
    <property type="nucleotide sequence ID" value="NZ_GL622241.1"/>
</dbReference>
<dbReference type="SUPFAM" id="SSF50129">
    <property type="entry name" value="GroES-like"/>
    <property type="match status" value="1"/>
</dbReference>
<dbReference type="EC" id="1.6.5.5" evidence="4"/>
<feature type="domain" description="Alcohol dehydrogenase-like N-terminal" evidence="3">
    <location>
        <begin position="30"/>
        <end position="111"/>
    </location>
</feature>
<dbReference type="PATRIC" id="fig|888064.11.peg.780"/>
<evidence type="ECO:0000313" key="4">
    <source>
        <dbReference type="EMBL" id="EFU75083.1"/>
    </source>
</evidence>
<name>E6LCP1_ENTI1</name>
<sequence>MENESLLYTEFGQPSAVVQLVRSEPQPLQADEVRIAISHVSVNPSDLIPITGAYAHRTPLPAVVGYEGVGTIVEVGSSELKELIGQRALSLDGGTWQRYVVSKREQLILVPNSLPDELACQMYINPLTAWVLCMEWMSLSPGETLLVNAANSAIGKLFLQLAQKKARA</sequence>
<comment type="caution">
    <text evidence="4">The sequence shown here is derived from an EMBL/GenBank/DDBJ whole genome shotgun (WGS) entry which is preliminary data.</text>
</comment>
<dbReference type="HOGENOM" id="CLU_1583949_0_0_9"/>
<organism evidence="4 5">
    <name type="scientific">Enterococcus italicus (strain DSM 15952 / CCUG 50447 / LMG 22039 / TP 1.5)</name>
    <dbReference type="NCBI Taxonomy" id="888064"/>
    <lineage>
        <taxon>Bacteria</taxon>
        <taxon>Bacillati</taxon>
        <taxon>Bacillota</taxon>
        <taxon>Bacilli</taxon>
        <taxon>Lactobacillales</taxon>
        <taxon>Enterococcaceae</taxon>
        <taxon>Enterococcus</taxon>
    </lineage>
</organism>
<accession>E6LCP1</accession>
<dbReference type="STRING" id="888064.HMPREF9088_0131"/>